<dbReference type="OMA" id="MQEKPCT"/>
<dbReference type="EMBL" id="JAPDFW010000125">
    <property type="protein sequence ID" value="KAJ5067754.1"/>
    <property type="molecule type" value="Genomic_DNA"/>
</dbReference>
<dbReference type="PROSITE" id="PS00211">
    <property type="entry name" value="ABC_TRANSPORTER_1"/>
    <property type="match status" value="2"/>
</dbReference>
<dbReference type="SUPFAM" id="SSF52540">
    <property type="entry name" value="P-loop containing nucleoside triphosphate hydrolases"/>
    <property type="match status" value="2"/>
</dbReference>
<organism evidence="7 8">
    <name type="scientific">Anaeramoeba ignava</name>
    <name type="common">Anaerobic marine amoeba</name>
    <dbReference type="NCBI Taxonomy" id="1746090"/>
    <lineage>
        <taxon>Eukaryota</taxon>
        <taxon>Metamonada</taxon>
        <taxon>Anaeramoebidae</taxon>
        <taxon>Anaeramoeba</taxon>
    </lineage>
</organism>
<dbReference type="PANTHER" id="PTHR19211">
    <property type="entry name" value="ATP-BINDING TRANSPORT PROTEIN-RELATED"/>
    <property type="match status" value="1"/>
</dbReference>
<dbReference type="Gene3D" id="3.40.50.300">
    <property type="entry name" value="P-loop containing nucleotide triphosphate hydrolases"/>
    <property type="match status" value="2"/>
</dbReference>
<dbReference type="SMART" id="SM00382">
    <property type="entry name" value="AAA"/>
    <property type="match status" value="2"/>
</dbReference>
<dbReference type="Pfam" id="PF00005">
    <property type="entry name" value="ABC_tran"/>
    <property type="match status" value="2"/>
</dbReference>
<keyword evidence="3 7" id="KW-0067">ATP-binding</keyword>
<dbReference type="FunFam" id="3.40.50.300:FF:001092">
    <property type="entry name" value="ATP-binding cassette sub-family F member 2"/>
    <property type="match status" value="1"/>
</dbReference>
<dbReference type="InterPro" id="IPR032781">
    <property type="entry name" value="ABC_tran_Xtn"/>
</dbReference>
<dbReference type="FunFam" id="3.40.50.300:FF:001197">
    <property type="entry name" value="Putative ATP-binding cassette family ATPase"/>
    <property type="match status" value="1"/>
</dbReference>
<evidence type="ECO:0000256" key="2">
    <source>
        <dbReference type="ARBA" id="ARBA00022741"/>
    </source>
</evidence>
<evidence type="ECO:0000256" key="3">
    <source>
        <dbReference type="ARBA" id="ARBA00022840"/>
    </source>
</evidence>
<gene>
    <name evidence="7" type="ORF">M0811_02944</name>
</gene>
<evidence type="ECO:0000256" key="4">
    <source>
        <dbReference type="SAM" id="Coils"/>
    </source>
</evidence>
<dbReference type="GO" id="GO:0005524">
    <property type="term" value="F:ATP binding"/>
    <property type="evidence" value="ECO:0007669"/>
    <property type="project" value="UniProtKB-KW"/>
</dbReference>
<accession>A0A9Q0R6H0</accession>
<feature type="region of interest" description="Disordered" evidence="5">
    <location>
        <begin position="605"/>
        <end position="625"/>
    </location>
</feature>
<dbReference type="InterPro" id="IPR003593">
    <property type="entry name" value="AAA+_ATPase"/>
</dbReference>
<protein>
    <submittedName>
        <fullName evidence="7">Atp-binding cassette sub-family f member 3</fullName>
    </submittedName>
</protein>
<keyword evidence="1" id="KW-0677">Repeat</keyword>
<feature type="coiled-coil region" evidence="4">
    <location>
        <begin position="187"/>
        <end position="214"/>
    </location>
</feature>
<evidence type="ECO:0000313" key="7">
    <source>
        <dbReference type="EMBL" id="KAJ5067754.1"/>
    </source>
</evidence>
<keyword evidence="8" id="KW-1185">Reference proteome</keyword>
<name>A0A9Q0R6H0_ANAIG</name>
<dbReference type="AlphaFoldDB" id="A0A9Q0R6H0"/>
<dbReference type="CDD" id="cd03221">
    <property type="entry name" value="ABCF_EF-3"/>
    <property type="match status" value="2"/>
</dbReference>
<proteinExistence type="predicted"/>
<evidence type="ECO:0000256" key="1">
    <source>
        <dbReference type="ARBA" id="ARBA00022737"/>
    </source>
</evidence>
<dbReference type="FunFam" id="3.40.50.300:FF:000011">
    <property type="entry name" value="Putative ABC transporter ATP-binding component"/>
    <property type="match status" value="1"/>
</dbReference>
<keyword evidence="4" id="KW-0175">Coiled coil</keyword>
<dbReference type="InterPro" id="IPR050611">
    <property type="entry name" value="ABCF"/>
</dbReference>
<dbReference type="InterPro" id="IPR027417">
    <property type="entry name" value="P-loop_NTPase"/>
</dbReference>
<dbReference type="InterPro" id="IPR003439">
    <property type="entry name" value="ABC_transporter-like_ATP-bd"/>
</dbReference>
<dbReference type="PROSITE" id="PS50893">
    <property type="entry name" value="ABC_TRANSPORTER_2"/>
    <property type="match status" value="2"/>
</dbReference>
<keyword evidence="2" id="KW-0547">Nucleotide-binding</keyword>
<evidence type="ECO:0000256" key="5">
    <source>
        <dbReference type="SAM" id="MobiDB-lite"/>
    </source>
</evidence>
<dbReference type="OrthoDB" id="2110130at2759"/>
<feature type="domain" description="ABC transporter" evidence="6">
    <location>
        <begin position="634"/>
        <end position="841"/>
    </location>
</feature>
<dbReference type="Pfam" id="PF12848">
    <property type="entry name" value="ABC_tran_Xtn"/>
    <property type="match status" value="1"/>
</dbReference>
<evidence type="ECO:0000259" key="6">
    <source>
        <dbReference type="PROSITE" id="PS50893"/>
    </source>
</evidence>
<reference evidence="7" key="1">
    <citation type="submission" date="2022-10" db="EMBL/GenBank/DDBJ databases">
        <title>Novel sulphate-reducing endosymbionts in the free-living metamonad Anaeramoeba.</title>
        <authorList>
            <person name="Jerlstrom-Hultqvist J."/>
            <person name="Cepicka I."/>
            <person name="Gallot-Lavallee L."/>
            <person name="Salas-Leiva D."/>
            <person name="Curtis B.A."/>
            <person name="Zahonova K."/>
            <person name="Pipaliya S."/>
            <person name="Dacks J."/>
            <person name="Roger A.J."/>
        </authorList>
    </citation>
    <scope>NUCLEOTIDE SEQUENCE</scope>
    <source>
        <strain evidence="7">BMAN</strain>
    </source>
</reference>
<comment type="caution">
    <text evidence="7">The sequence shown here is derived from an EMBL/GenBank/DDBJ whole genome shotgun (WGS) entry which is preliminary data.</text>
</comment>
<sequence>MNKEKKLKKKSQVKEIVNEVIRMFNNIKIDESAINFTVETFLDREISQNQEELFESIIPYITDYFIGDEEDDLNSNDDKDIEDVLLNIDNLSLVNNLDFNKKIQSWSSTKKSKLLVLMISKQMDDIGVFTKQSKKEEEKSKKLAKPISIIEIIQREQEEQENMKKFNIDLVKRGQFYVLKYRERFSMSREDREKQKSKLEEKKLKKELKEIELNKKRVAEFEVDEKTSQPLIPIKVHSTESTKRSGDFSIRVSDISIAFGGLSLLAEAELSIFPGRRYGLVGRNGIGKTTLLRKIAKREFKIPKQVTISLVEQEVVGDDRTALEHVLSSDIEREELLKEAQYIEELLEQNENKDNTDNNESDESIVHLNKKEVDFHQKRLIKVYQRLGEIDADSAQAQAGSILKGLGFEQDMQLKTTKELSGGWRMRVSLAQAIFSNPDVLLLDEPDNFLDLPGMIWLEDYLVNKWENSLVVVSHSRGFINSISTDIIHFYNKKLHYYKGNYDSFEKTRTEQMINQNRKFEKNKIQRKHIQSYIDRFRVRASTAKMAQSRIKLLNKIGTVNPVIGDKSIKFSFVYEIEPITPPVIQCLNITFGYFTKEELMDGELNQNSNENSNENPNQNSIENSNGNLIQKLSKEFQLTKEQKERVLLENVDLNIDLSSRIAIVGPNGLGKSTLLKLIDGTLEPISGSIFRNPKVKVFRFAQHFVDQMDMKQTPVEYLHEMFPSTPLIDLRKKLGSFGLSGDVVFQKIRTLSGGQKSRVLLASILLHKPQILLLDEPSSYLSIEAVDALIHALNQFEGGIILVTHDERLISHVCDSIFIIQNKRCEFFDGDFEDYKDTFRRKF</sequence>
<dbReference type="Proteomes" id="UP001149090">
    <property type="component" value="Unassembled WGS sequence"/>
</dbReference>
<evidence type="ECO:0000313" key="8">
    <source>
        <dbReference type="Proteomes" id="UP001149090"/>
    </source>
</evidence>
<feature type="domain" description="ABC transporter" evidence="6">
    <location>
        <begin position="250"/>
        <end position="517"/>
    </location>
</feature>
<dbReference type="GO" id="GO:0016887">
    <property type="term" value="F:ATP hydrolysis activity"/>
    <property type="evidence" value="ECO:0007669"/>
    <property type="project" value="InterPro"/>
</dbReference>
<dbReference type="PANTHER" id="PTHR19211:SF117">
    <property type="entry name" value="ATP-BINDING CASSETTE SUB-FAMILY F MEMBER 3"/>
    <property type="match status" value="1"/>
</dbReference>
<dbReference type="InterPro" id="IPR017871">
    <property type="entry name" value="ABC_transporter-like_CS"/>
</dbReference>